<comment type="subcellular location">
    <subcellularLocation>
        <location evidence="1">Secreted</location>
    </subcellularLocation>
</comment>
<dbReference type="PANTHER" id="PTHR11610">
    <property type="entry name" value="LIPASE"/>
    <property type="match status" value="1"/>
</dbReference>
<dbReference type="Pfam" id="PF00151">
    <property type="entry name" value="Lipase"/>
    <property type="match status" value="1"/>
</dbReference>
<accession>A0A813PVN2</accession>
<dbReference type="InterPro" id="IPR000734">
    <property type="entry name" value="TAG_lipase"/>
</dbReference>
<dbReference type="InterPro" id="IPR029058">
    <property type="entry name" value="AB_hydrolase_fold"/>
</dbReference>
<dbReference type="GO" id="GO:0005615">
    <property type="term" value="C:extracellular space"/>
    <property type="evidence" value="ECO:0007669"/>
    <property type="project" value="TreeGrafter"/>
</dbReference>
<keyword evidence="7" id="KW-1185">Reference proteome</keyword>
<protein>
    <recommendedName>
        <fullName evidence="5">Lipase domain-containing protein</fullName>
    </recommendedName>
</protein>
<dbReference type="Gene3D" id="3.40.50.1820">
    <property type="entry name" value="alpha/beta hydrolase"/>
    <property type="match status" value="1"/>
</dbReference>
<evidence type="ECO:0000256" key="2">
    <source>
        <dbReference type="ARBA" id="ARBA00010701"/>
    </source>
</evidence>
<dbReference type="SUPFAM" id="SSF53474">
    <property type="entry name" value="alpha/beta-Hydrolases"/>
    <property type="match status" value="1"/>
</dbReference>
<comment type="similarity">
    <text evidence="2 4">Belongs to the AB hydrolase superfamily. Lipase family.</text>
</comment>
<dbReference type="InterPro" id="IPR013818">
    <property type="entry name" value="Lipase"/>
</dbReference>
<dbReference type="Proteomes" id="UP000663879">
    <property type="component" value="Unassembled WGS sequence"/>
</dbReference>
<sequence>MHISYGSCWPNFHLYSKQNLNSFKNLNSSKVLKLSFDFTKEVKLIIHGFSSDGNSKRITLIKDSILKNNDVNVIIIDWSEGAVAPDYITAKDNTKIVGKKISEFLFMNDINPSKVHCIGHSLGKNFFSDGAKIKFTQTFGTSLIGEL</sequence>
<dbReference type="EMBL" id="CAJNOC010000413">
    <property type="protein sequence ID" value="CAF0758403.1"/>
    <property type="molecule type" value="Genomic_DNA"/>
</dbReference>
<evidence type="ECO:0000313" key="6">
    <source>
        <dbReference type="EMBL" id="CAF0758403.1"/>
    </source>
</evidence>
<organism evidence="6 7">
    <name type="scientific">Brachionus calyciflorus</name>
    <dbReference type="NCBI Taxonomy" id="104777"/>
    <lineage>
        <taxon>Eukaryota</taxon>
        <taxon>Metazoa</taxon>
        <taxon>Spiralia</taxon>
        <taxon>Gnathifera</taxon>
        <taxon>Rotifera</taxon>
        <taxon>Eurotatoria</taxon>
        <taxon>Monogononta</taxon>
        <taxon>Pseudotrocha</taxon>
        <taxon>Ploima</taxon>
        <taxon>Brachionidae</taxon>
        <taxon>Brachionus</taxon>
    </lineage>
</organism>
<comment type="caution">
    <text evidence="6">The sequence shown here is derived from an EMBL/GenBank/DDBJ whole genome shotgun (WGS) entry which is preliminary data.</text>
</comment>
<evidence type="ECO:0000256" key="4">
    <source>
        <dbReference type="RuleBase" id="RU004262"/>
    </source>
</evidence>
<dbReference type="GO" id="GO:0016042">
    <property type="term" value="P:lipid catabolic process"/>
    <property type="evidence" value="ECO:0007669"/>
    <property type="project" value="TreeGrafter"/>
</dbReference>
<reference evidence="6" key="1">
    <citation type="submission" date="2021-02" db="EMBL/GenBank/DDBJ databases">
        <authorList>
            <person name="Nowell W R."/>
        </authorList>
    </citation>
    <scope>NUCLEOTIDE SEQUENCE</scope>
    <source>
        <strain evidence="6">Ploen Becks lab</strain>
    </source>
</reference>
<dbReference type="OrthoDB" id="199913at2759"/>
<name>A0A813PVN2_9BILA</name>
<evidence type="ECO:0000259" key="5">
    <source>
        <dbReference type="Pfam" id="PF00151"/>
    </source>
</evidence>
<dbReference type="AlphaFoldDB" id="A0A813PVN2"/>
<feature type="domain" description="Lipase" evidence="5">
    <location>
        <begin position="11"/>
        <end position="123"/>
    </location>
</feature>
<keyword evidence="3" id="KW-0964">Secreted</keyword>
<proteinExistence type="inferred from homology"/>
<dbReference type="GO" id="GO:0016298">
    <property type="term" value="F:lipase activity"/>
    <property type="evidence" value="ECO:0007669"/>
    <property type="project" value="InterPro"/>
</dbReference>
<evidence type="ECO:0000256" key="3">
    <source>
        <dbReference type="ARBA" id="ARBA00022525"/>
    </source>
</evidence>
<gene>
    <name evidence="6" type="ORF">OXX778_LOCUS4299</name>
</gene>
<evidence type="ECO:0000256" key="1">
    <source>
        <dbReference type="ARBA" id="ARBA00004613"/>
    </source>
</evidence>
<evidence type="ECO:0000313" key="7">
    <source>
        <dbReference type="Proteomes" id="UP000663879"/>
    </source>
</evidence>